<dbReference type="Gene3D" id="3.40.50.300">
    <property type="entry name" value="P-loop containing nucleotide triphosphate hydrolases"/>
    <property type="match status" value="1"/>
</dbReference>
<dbReference type="AlphaFoldDB" id="A0A975BS23"/>
<dbReference type="InterPro" id="IPR011703">
    <property type="entry name" value="ATPase_AAA-3"/>
</dbReference>
<evidence type="ECO:0000256" key="2">
    <source>
        <dbReference type="ARBA" id="ARBA00022840"/>
    </source>
</evidence>
<comment type="similarity">
    <text evidence="3">Belongs to the MoxR family.</text>
</comment>
<dbReference type="SMART" id="SM00382">
    <property type="entry name" value="AAA"/>
    <property type="match status" value="1"/>
</dbReference>
<dbReference type="GO" id="GO:0016887">
    <property type="term" value="F:ATP hydrolysis activity"/>
    <property type="evidence" value="ECO:0007669"/>
    <property type="project" value="InterPro"/>
</dbReference>
<organism evidence="5 6">
    <name type="scientific">Desulfonema magnum</name>
    <dbReference type="NCBI Taxonomy" id="45655"/>
    <lineage>
        <taxon>Bacteria</taxon>
        <taxon>Pseudomonadati</taxon>
        <taxon>Thermodesulfobacteriota</taxon>
        <taxon>Desulfobacteria</taxon>
        <taxon>Desulfobacterales</taxon>
        <taxon>Desulfococcaceae</taxon>
        <taxon>Desulfonema</taxon>
    </lineage>
</organism>
<keyword evidence="6" id="KW-1185">Reference proteome</keyword>
<evidence type="ECO:0000313" key="5">
    <source>
        <dbReference type="EMBL" id="QTA90563.1"/>
    </source>
</evidence>
<name>A0A975BS23_9BACT</name>
<sequence>MVSNNNIDILKKVLARAKEEVAKVIIGQDHVVDKSLITIFTGSHALIEGVPGVGKTLLVRTLSYVLGCEFSRIQFTPDLMPADITGTHVFDLKKDEFSLVRGPVFTTFLLADEINRAPAKTQSALLQAMQERTVSIDRETHVLSPNFTVFATQNPIEYEGTYPLPEAQKDRFMLRITMDHPDREEELMLANRMLGTESPEATLAGGAVKPIITPEILTKLRTCLEGLLIKEELVGYIVDIVRRTRTHQSVLVGAGPRATQSLLLASRAFAAIQERDFVTPDDVKLMSVPVLEHRLILRPEYEIEGLTVTEVIQNILEDIAVPR</sequence>
<feature type="domain" description="AAA+ ATPase" evidence="4">
    <location>
        <begin position="41"/>
        <end position="182"/>
    </location>
</feature>
<accession>A0A975BS23</accession>
<proteinExistence type="inferred from homology"/>
<dbReference type="InterPro" id="IPR050764">
    <property type="entry name" value="CbbQ/NirQ/NorQ/GpvN"/>
</dbReference>
<evidence type="ECO:0000256" key="3">
    <source>
        <dbReference type="ARBA" id="ARBA00061607"/>
    </source>
</evidence>
<dbReference type="Pfam" id="PF07726">
    <property type="entry name" value="AAA_3"/>
    <property type="match status" value="1"/>
</dbReference>
<keyword evidence="1" id="KW-0547">Nucleotide-binding</keyword>
<dbReference type="EMBL" id="CP061800">
    <property type="protein sequence ID" value="QTA90563.1"/>
    <property type="molecule type" value="Genomic_DNA"/>
</dbReference>
<keyword evidence="2" id="KW-0067">ATP-binding</keyword>
<evidence type="ECO:0000256" key="1">
    <source>
        <dbReference type="ARBA" id="ARBA00022741"/>
    </source>
</evidence>
<dbReference type="SUPFAM" id="SSF52540">
    <property type="entry name" value="P-loop containing nucleoside triphosphate hydrolases"/>
    <property type="match status" value="1"/>
</dbReference>
<dbReference type="Pfam" id="PF17863">
    <property type="entry name" value="AAA_lid_2"/>
    <property type="match status" value="1"/>
</dbReference>
<dbReference type="PANTHER" id="PTHR42759:SF1">
    <property type="entry name" value="MAGNESIUM-CHELATASE SUBUNIT CHLD"/>
    <property type="match status" value="1"/>
</dbReference>
<evidence type="ECO:0000313" key="6">
    <source>
        <dbReference type="Proteomes" id="UP000663722"/>
    </source>
</evidence>
<gene>
    <name evidence="5" type="ORF">dnm_066230</name>
</gene>
<dbReference type="KEGG" id="dmm:dnm_066230"/>
<dbReference type="GO" id="GO:0005524">
    <property type="term" value="F:ATP binding"/>
    <property type="evidence" value="ECO:0007669"/>
    <property type="project" value="UniProtKB-KW"/>
</dbReference>
<dbReference type="PANTHER" id="PTHR42759">
    <property type="entry name" value="MOXR FAMILY PROTEIN"/>
    <property type="match status" value="1"/>
</dbReference>
<dbReference type="InterPro" id="IPR041628">
    <property type="entry name" value="ChlI/MoxR_AAA_lid"/>
</dbReference>
<dbReference type="Proteomes" id="UP000663722">
    <property type="component" value="Chromosome"/>
</dbReference>
<evidence type="ECO:0000259" key="4">
    <source>
        <dbReference type="SMART" id="SM00382"/>
    </source>
</evidence>
<dbReference type="FunFam" id="3.40.50.300:FF:000640">
    <property type="entry name" value="MoxR family ATPase"/>
    <property type="match status" value="1"/>
</dbReference>
<dbReference type="InterPro" id="IPR027417">
    <property type="entry name" value="P-loop_NTPase"/>
</dbReference>
<reference evidence="5" key="1">
    <citation type="journal article" date="2021" name="Microb. Physiol.">
        <title>Proteogenomic Insights into the Physiology of Marine, Sulfate-Reducing, Filamentous Desulfonema limicola and Desulfonema magnum.</title>
        <authorList>
            <person name="Schnaars V."/>
            <person name="Wohlbrand L."/>
            <person name="Scheve S."/>
            <person name="Hinrichs C."/>
            <person name="Reinhardt R."/>
            <person name="Rabus R."/>
        </authorList>
    </citation>
    <scope>NUCLEOTIDE SEQUENCE</scope>
    <source>
        <strain evidence="5">4be13</strain>
    </source>
</reference>
<protein>
    <submittedName>
        <fullName evidence="5">AAA ATPase-like domain-containing protein</fullName>
    </submittedName>
</protein>
<dbReference type="RefSeq" id="WP_207678707.1">
    <property type="nucleotide sequence ID" value="NZ_CP061800.1"/>
</dbReference>
<dbReference type="PIRSF" id="PIRSF002849">
    <property type="entry name" value="AAA_ATPase_chaperone_MoxR_prd"/>
    <property type="match status" value="1"/>
</dbReference>
<dbReference type="Gene3D" id="1.10.8.80">
    <property type="entry name" value="Magnesium chelatase subunit I, C-Terminal domain"/>
    <property type="match status" value="1"/>
</dbReference>
<dbReference type="InterPro" id="IPR003593">
    <property type="entry name" value="AAA+_ATPase"/>
</dbReference>